<feature type="transmembrane region" description="Helical" evidence="8">
    <location>
        <begin position="115"/>
        <end position="148"/>
    </location>
</feature>
<evidence type="ECO:0000256" key="1">
    <source>
        <dbReference type="ARBA" id="ARBA00004651"/>
    </source>
</evidence>
<dbReference type="InterPro" id="IPR026392">
    <property type="entry name" value="Exo/Archaeosortase_dom"/>
</dbReference>
<dbReference type="NCBIfam" id="TIGR04178">
    <property type="entry name" value="exo_archaeo"/>
    <property type="match status" value="1"/>
</dbReference>
<dbReference type="GO" id="GO:0016787">
    <property type="term" value="F:hydrolase activity"/>
    <property type="evidence" value="ECO:0007669"/>
    <property type="project" value="UniProtKB-KW"/>
</dbReference>
<dbReference type="Pfam" id="PF09721">
    <property type="entry name" value="Exosortase_EpsH"/>
    <property type="match status" value="1"/>
</dbReference>
<evidence type="ECO:0000313" key="11">
    <source>
        <dbReference type="Proteomes" id="UP001202281"/>
    </source>
</evidence>
<evidence type="ECO:0000256" key="8">
    <source>
        <dbReference type="SAM" id="Phobius"/>
    </source>
</evidence>
<accession>A0ABT0BQP1</accession>
<gene>
    <name evidence="10" type="primary">xrtA</name>
    <name evidence="10" type="ORF">MTR66_10805</name>
</gene>
<keyword evidence="11" id="KW-1185">Reference proteome</keyword>
<organism evidence="10 11">
    <name type="scientific">Novosphingobium beihaiensis</name>
    <dbReference type="NCBI Taxonomy" id="2930389"/>
    <lineage>
        <taxon>Bacteria</taxon>
        <taxon>Pseudomonadati</taxon>
        <taxon>Pseudomonadota</taxon>
        <taxon>Alphaproteobacteria</taxon>
        <taxon>Sphingomonadales</taxon>
        <taxon>Sphingomonadaceae</taxon>
        <taxon>Novosphingobium</taxon>
    </lineage>
</organism>
<evidence type="ECO:0000256" key="7">
    <source>
        <dbReference type="ARBA" id="ARBA00023136"/>
    </source>
</evidence>
<feature type="transmembrane region" description="Helical" evidence="8">
    <location>
        <begin position="160"/>
        <end position="179"/>
    </location>
</feature>
<feature type="transmembrane region" description="Helical" evidence="8">
    <location>
        <begin position="56"/>
        <end position="73"/>
    </location>
</feature>
<dbReference type="NCBIfam" id="TIGR02914">
    <property type="entry name" value="EpsI_fam"/>
    <property type="match status" value="1"/>
</dbReference>
<dbReference type="EMBL" id="JALHLG010000013">
    <property type="protein sequence ID" value="MCJ2187298.1"/>
    <property type="molecule type" value="Genomic_DNA"/>
</dbReference>
<dbReference type="Proteomes" id="UP001202281">
    <property type="component" value="Unassembled WGS sequence"/>
</dbReference>
<evidence type="ECO:0000256" key="5">
    <source>
        <dbReference type="ARBA" id="ARBA00022801"/>
    </source>
</evidence>
<dbReference type="InterPro" id="IPR019127">
    <property type="entry name" value="Exosortase"/>
</dbReference>
<evidence type="ECO:0000256" key="3">
    <source>
        <dbReference type="ARBA" id="ARBA00022670"/>
    </source>
</evidence>
<protein>
    <submittedName>
        <fullName evidence="10">Exosortase A</fullName>
        <ecNumber evidence="10">3.4.22.-</ecNumber>
    </submittedName>
</protein>
<feature type="transmembrane region" description="Helical" evidence="8">
    <location>
        <begin position="199"/>
        <end position="218"/>
    </location>
</feature>
<feature type="transmembrane region" description="Helical" evidence="8">
    <location>
        <begin position="265"/>
        <end position="286"/>
    </location>
</feature>
<dbReference type="InterPro" id="IPR013426">
    <property type="entry name" value="EpsH-like"/>
</dbReference>
<feature type="domain" description="Methanolan biosynthesis EpsI" evidence="9">
    <location>
        <begin position="322"/>
        <end position="509"/>
    </location>
</feature>
<dbReference type="EC" id="3.4.22.-" evidence="10"/>
<evidence type="ECO:0000256" key="4">
    <source>
        <dbReference type="ARBA" id="ARBA00022692"/>
    </source>
</evidence>
<keyword evidence="2" id="KW-1003">Cell membrane</keyword>
<dbReference type="InterPro" id="IPR017540">
    <property type="entry name" value="Exosortase-1"/>
</dbReference>
<comment type="caution">
    <text evidence="10">The sequence shown here is derived from an EMBL/GenBank/DDBJ whole genome shotgun (WGS) entry which is preliminary data.</text>
</comment>
<feature type="transmembrane region" description="Helical" evidence="8">
    <location>
        <begin position="85"/>
        <end position="103"/>
    </location>
</feature>
<dbReference type="NCBIfam" id="TIGR02602">
    <property type="entry name" value="8TM_EpsH"/>
    <property type="match status" value="1"/>
</dbReference>
<dbReference type="RefSeq" id="WP_243920818.1">
    <property type="nucleotide sequence ID" value="NZ_JALHLG010000013.1"/>
</dbReference>
<evidence type="ECO:0000256" key="6">
    <source>
        <dbReference type="ARBA" id="ARBA00022989"/>
    </source>
</evidence>
<comment type="subcellular location">
    <subcellularLocation>
        <location evidence="1">Cell membrane</location>
        <topology evidence="1">Multi-pass membrane protein</topology>
    </subcellularLocation>
</comment>
<feature type="transmembrane region" description="Helical" evidence="8">
    <location>
        <begin position="318"/>
        <end position="336"/>
    </location>
</feature>
<keyword evidence="4 8" id="KW-0812">Transmembrane</keyword>
<dbReference type="Pfam" id="PF11984">
    <property type="entry name" value="DUF3485"/>
    <property type="match status" value="1"/>
</dbReference>
<sequence length="520" mass="56673">MPPEMRAMMHSFAEAGRRLSPVWRAALIRLALVWALLLAVFASDWAAMVRQWWDISTYNHIVLVPAILAWLVWQRWPELEKLEPRLWWPGLVPFAGAAFLWLLGAMSGLDLAKQAAAVAMFGAVVPLLLGVRVSAGLAFPLAYLVFLVPVGEEMVNLLQTITAGITVALTHLSGVPAEIEGVFINTPAGLFEVAEACSGVKFLIAMIAFGVLAANVCFISWRRRAVMLASCVVVPVLANGVRAWGTIYAAQFFGVEVAAGFDHIVYGWIFFALVLALVIAGAWRFFDRPLDAPVIDAQAIAKAPWLGRLETRPVPARAVLAALAAVIVAVQGWAYTADRLAAPVPRQIMLPAVPGWTRVDYSPQIWWEPQAQGADHRLLGRYRDGQGRQVDVFVALYARQGEGHEAGGFGQGALPPSSPWAWQAPGPDFAGGKSERLLGDGTVRRLAVTWYRNGSLLSGSNTRLKLAVIANHLSFRARPTTMLILSAEDAAQAPAEQAIRRFRASTGPLGPWMDRMTRVR</sequence>
<evidence type="ECO:0000259" key="9">
    <source>
        <dbReference type="Pfam" id="PF11984"/>
    </source>
</evidence>
<feature type="transmembrane region" description="Helical" evidence="8">
    <location>
        <begin position="225"/>
        <end position="245"/>
    </location>
</feature>
<dbReference type="NCBIfam" id="TIGR03109">
    <property type="entry name" value="exosort_XrtA"/>
    <property type="match status" value="1"/>
</dbReference>
<name>A0ABT0BQP1_9SPHN</name>
<keyword evidence="7 8" id="KW-0472">Membrane</keyword>
<dbReference type="InterPro" id="IPR014263">
    <property type="entry name" value="Methanolan_biosynth_EpsI"/>
</dbReference>
<evidence type="ECO:0000256" key="2">
    <source>
        <dbReference type="ARBA" id="ARBA00022475"/>
    </source>
</evidence>
<keyword evidence="6 8" id="KW-1133">Transmembrane helix</keyword>
<proteinExistence type="predicted"/>
<evidence type="ECO:0000313" key="10">
    <source>
        <dbReference type="EMBL" id="MCJ2187298.1"/>
    </source>
</evidence>
<keyword evidence="5 10" id="KW-0378">Hydrolase</keyword>
<keyword evidence="3" id="KW-0645">Protease</keyword>
<reference evidence="10 11" key="1">
    <citation type="submission" date="2022-04" db="EMBL/GenBank/DDBJ databases">
        <title>Identification of a novel bacterium isolated from mangrove sediments.</title>
        <authorList>
            <person name="Pan X."/>
        </authorList>
    </citation>
    <scope>NUCLEOTIDE SEQUENCE [LARGE SCALE GENOMIC DNA]</scope>
    <source>
        <strain evidence="10 11">B2638</strain>
    </source>
</reference>